<keyword evidence="2" id="KW-1185">Reference proteome</keyword>
<evidence type="ECO:0000313" key="2">
    <source>
        <dbReference type="Proteomes" id="UP000006552"/>
    </source>
</evidence>
<dbReference type="AlphaFoldDB" id="Q5P5V4"/>
<evidence type="ECO:0000313" key="1">
    <source>
        <dbReference type="EMBL" id="CAI07307.1"/>
    </source>
</evidence>
<dbReference type="STRING" id="76114.ebD56"/>
<organism evidence="1 2">
    <name type="scientific">Aromatoleum aromaticum (strain DSM 19018 / LMG 30748 / EbN1)</name>
    <name type="common">Azoarcus sp. (strain EbN1)</name>
    <dbReference type="NCBI Taxonomy" id="76114"/>
    <lineage>
        <taxon>Bacteria</taxon>
        <taxon>Pseudomonadati</taxon>
        <taxon>Pseudomonadota</taxon>
        <taxon>Betaproteobacteria</taxon>
        <taxon>Rhodocyclales</taxon>
        <taxon>Rhodocyclaceae</taxon>
        <taxon>Aromatoleum</taxon>
    </lineage>
</organism>
<reference evidence="1 2" key="1">
    <citation type="journal article" date="2005" name="Arch. Microbiol.">
        <title>The genome sequence of an anaerobic aromatic-degrading denitrifying bacterium, strain EbN1.</title>
        <authorList>
            <person name="Rabus R."/>
            <person name="Kube M."/>
            <person name="Heider J."/>
            <person name="Beck A."/>
            <person name="Heitmann K."/>
            <person name="Widdel F."/>
            <person name="Reinhardt R."/>
        </authorList>
    </citation>
    <scope>NUCLEOTIDE SEQUENCE [LARGE SCALE GENOMIC DNA]</scope>
    <source>
        <strain evidence="1 2">EbN1</strain>
    </source>
</reference>
<proteinExistence type="predicted"/>
<gene>
    <name evidence="1" type="ORF">ebD56</name>
</gene>
<sequence>GEGDQMSDPLHLVIEIKGYRRENAKE</sequence>
<protein>
    <submittedName>
        <fullName evidence="1">Uncharacterized protein</fullName>
    </submittedName>
</protein>
<dbReference type="EMBL" id="CR555306">
    <property type="protein sequence ID" value="CAI07307.1"/>
    <property type="molecule type" value="Genomic_DNA"/>
</dbReference>
<feature type="non-terminal residue" evidence="1">
    <location>
        <position position="1"/>
    </location>
</feature>
<dbReference type="HOGENOM" id="CLU_3417803_0_0_4"/>
<dbReference type="Proteomes" id="UP000006552">
    <property type="component" value="Chromosome"/>
</dbReference>
<accession>Q5P5V4</accession>
<dbReference type="KEGG" id="eba:ebD56"/>
<feature type="non-terminal residue" evidence="1">
    <location>
        <position position="26"/>
    </location>
</feature>
<name>Q5P5V4_AROAE</name>